<sequence length="570" mass="62745">MVWDIKSRTNTGGLTGRKLRWTVTFIATMGFSLFGYDQGLMSGLITGEQFNSEFPPTKTPTTGSPTHAQTIQGAVTSCYEIGCFFGALFALFRGDKIGRRPLIIAGSFIIIIGTVISVASFHHSWGLGQFVVGRVITGIGNGLNTATIPVWQSEMSKSENRGLLVNFEGSVVAIGTFVAYWIDFGLSYVHSSVQWRFPVAFQIVFAAVVFIGILPLPESPRWLVAHDRKAEAQYILGALNDVSPDDDGVVAELTHISDSVNRFSRSQVGFKDLLTGGKQQHFARMLIGSSTQFFQQFTGCNAAIYYSTVLFEDTVLTGLETAWRRRLSLILGGVFATVYALFTIPSFFLVDTLGRRSLFLIGATGQAVAFTIAFGSLVHPNPENAKGAAVGIFIFICFFAFTVLPLPWIYPPEINPMRTRTIATAVSTCTNWICNFAVVMFTPIFIGKSGWGCYLFFAVLNYLWIPIIFFFYPETAGRQLEEVDIIFAKAHADGTFPFRVAATMPKMNLATIKTEGEQLGLYDDDFEKEQFETKELMEPTGSGTVSPGSDAVLNKVDENDNNVDNVDNRV</sequence>
<proteinExistence type="predicted"/>
<comment type="caution">
    <text evidence="1">The sequence shown here is derived from an EMBL/GenBank/DDBJ whole genome shotgun (WGS) entry which is preliminary data.</text>
</comment>
<gene>
    <name evidence="1" type="primary">STL1</name>
    <name evidence="1" type="ORF">QFC19_009485</name>
</gene>
<name>A0ACC2UUC2_9TREE</name>
<reference evidence="1" key="1">
    <citation type="submission" date="2023-04" db="EMBL/GenBank/DDBJ databases">
        <title>Draft Genome sequencing of Naganishia species isolated from polar environments using Oxford Nanopore Technology.</title>
        <authorList>
            <person name="Leo P."/>
            <person name="Venkateswaran K."/>
        </authorList>
    </citation>
    <scope>NUCLEOTIDE SEQUENCE</scope>
    <source>
        <strain evidence="1">MNA-CCFEE 5261</strain>
    </source>
</reference>
<dbReference type="EMBL" id="JASBWR010000164">
    <property type="protein sequence ID" value="KAJ9090685.1"/>
    <property type="molecule type" value="Genomic_DNA"/>
</dbReference>
<keyword evidence="2" id="KW-1185">Reference proteome</keyword>
<accession>A0ACC2UUC2</accession>
<evidence type="ECO:0000313" key="2">
    <source>
        <dbReference type="Proteomes" id="UP001241377"/>
    </source>
</evidence>
<evidence type="ECO:0000313" key="1">
    <source>
        <dbReference type="EMBL" id="KAJ9090685.1"/>
    </source>
</evidence>
<protein>
    <submittedName>
        <fullName evidence="1">Sugar transporter-like protein</fullName>
    </submittedName>
</protein>
<organism evidence="1 2">
    <name type="scientific">Naganishia cerealis</name>
    <dbReference type="NCBI Taxonomy" id="610337"/>
    <lineage>
        <taxon>Eukaryota</taxon>
        <taxon>Fungi</taxon>
        <taxon>Dikarya</taxon>
        <taxon>Basidiomycota</taxon>
        <taxon>Agaricomycotina</taxon>
        <taxon>Tremellomycetes</taxon>
        <taxon>Filobasidiales</taxon>
        <taxon>Filobasidiaceae</taxon>
        <taxon>Naganishia</taxon>
    </lineage>
</organism>
<dbReference type="Proteomes" id="UP001241377">
    <property type="component" value="Unassembled WGS sequence"/>
</dbReference>